<dbReference type="Pfam" id="PF00078">
    <property type="entry name" value="RVT_1"/>
    <property type="match status" value="1"/>
</dbReference>
<dbReference type="CDD" id="cd01647">
    <property type="entry name" value="RT_LTR"/>
    <property type="match status" value="1"/>
</dbReference>
<dbReference type="InterPro" id="IPR043128">
    <property type="entry name" value="Rev_trsase/Diguanyl_cyclase"/>
</dbReference>
<dbReference type="InterPro" id="IPR012337">
    <property type="entry name" value="RNaseH-like_sf"/>
</dbReference>
<dbReference type="SUPFAM" id="SSF56672">
    <property type="entry name" value="DNA/RNA polymerases"/>
    <property type="match status" value="1"/>
</dbReference>
<dbReference type="InterPro" id="IPR000477">
    <property type="entry name" value="RT_dom"/>
</dbReference>
<protein>
    <submittedName>
        <fullName evidence="3">Retrovirus-related Pol polyprotein from transposon 17.6</fullName>
    </submittedName>
</protein>
<accession>A0A438G2A3</accession>
<name>A0A438G2A3_VITVI</name>
<dbReference type="Gene3D" id="3.10.10.10">
    <property type="entry name" value="HIV Type 1 Reverse Transcriptase, subunit A, domain 1"/>
    <property type="match status" value="1"/>
</dbReference>
<evidence type="ECO:0000259" key="2">
    <source>
        <dbReference type="Pfam" id="PF13456"/>
    </source>
</evidence>
<dbReference type="SUPFAM" id="SSF53098">
    <property type="entry name" value="Ribonuclease H-like"/>
    <property type="match status" value="1"/>
</dbReference>
<dbReference type="Gene3D" id="3.30.420.10">
    <property type="entry name" value="Ribonuclease H-like superfamily/Ribonuclease H"/>
    <property type="match status" value="1"/>
</dbReference>
<dbReference type="AlphaFoldDB" id="A0A438G2A3"/>
<reference evidence="3 4" key="1">
    <citation type="journal article" date="2018" name="PLoS Genet.">
        <title>Population sequencing reveals clonal diversity and ancestral inbreeding in the grapevine cultivar Chardonnay.</title>
        <authorList>
            <person name="Roach M.J."/>
            <person name="Johnson D.L."/>
            <person name="Bohlmann J."/>
            <person name="van Vuuren H.J."/>
            <person name="Jones S.J."/>
            <person name="Pretorius I.S."/>
            <person name="Schmidt S.A."/>
            <person name="Borneman A.R."/>
        </authorList>
    </citation>
    <scope>NUCLEOTIDE SEQUENCE [LARGE SCALE GENOMIC DNA]</scope>
    <source>
        <strain evidence="4">cv. Chardonnay</strain>
        <tissue evidence="3">Leaf</tissue>
    </source>
</reference>
<feature type="domain" description="Reverse transcriptase" evidence="1">
    <location>
        <begin position="4"/>
        <end position="127"/>
    </location>
</feature>
<comment type="caution">
    <text evidence="3">The sequence shown here is derived from an EMBL/GenBank/DDBJ whole genome shotgun (WGS) entry which is preliminary data.</text>
</comment>
<gene>
    <name evidence="3" type="primary">pol_845</name>
    <name evidence="3" type="ORF">CK203_066279</name>
</gene>
<dbReference type="GO" id="GO:0003676">
    <property type="term" value="F:nucleic acid binding"/>
    <property type="evidence" value="ECO:0007669"/>
    <property type="project" value="InterPro"/>
</dbReference>
<dbReference type="PANTHER" id="PTHR48475">
    <property type="entry name" value="RIBONUCLEASE H"/>
    <property type="match status" value="1"/>
</dbReference>
<evidence type="ECO:0000313" key="4">
    <source>
        <dbReference type="Proteomes" id="UP000288805"/>
    </source>
</evidence>
<sequence length="461" mass="52745">MLVDSTAGHSMLSFMDRFFGYNQILMAPEDMEKTSFIIEWGTYCYRVMSLGLKNAGATYQRIATTLLHDMMHRDVDIYVDDMIVKSRGRSNHLLALERFFEMIRQFRLRLNPKKCTFGVIYGKLLGYMVNKRGTEVDPDKIKVIFDMPVPRTEREVRGFLGRLQYISRFIARLIDICEPIFRLLRKSQPIIWDDQCQRAFEMIREYLLSPPVLVPPTPNQYLLRQPSFTPLLLGIGLGHSPIETLHAEYSVHLISHLDHLRYLFDRLALVGRLMRWLILLTEFDIHYVTQKSIRGSIVANHLASLPVSDGRAIDDDFPDEDVAVVTSLSGWSMYFDGAANHSGYGKGILLISPHGDHILRSVHLAFTDQYPAIKNIVEYEACILGLETGLELGIRQMEVFGDSNMVLRQIQERRTSLSMPALASMINIPTDATLRPLLIKSRFIPTYCCLIDDTKPDDGLP</sequence>
<evidence type="ECO:0000259" key="1">
    <source>
        <dbReference type="Pfam" id="PF00078"/>
    </source>
</evidence>
<dbReference type="InterPro" id="IPR002156">
    <property type="entry name" value="RNaseH_domain"/>
</dbReference>
<dbReference type="PANTHER" id="PTHR48475:SF1">
    <property type="entry name" value="RNASE H TYPE-1 DOMAIN-CONTAINING PROTEIN"/>
    <property type="match status" value="1"/>
</dbReference>
<dbReference type="FunFam" id="3.30.70.270:FF:000020">
    <property type="entry name" value="Transposon Tf2-6 polyprotein-like Protein"/>
    <property type="match status" value="1"/>
</dbReference>
<dbReference type="GO" id="GO:0004523">
    <property type="term" value="F:RNA-DNA hybrid ribonuclease activity"/>
    <property type="evidence" value="ECO:0007669"/>
    <property type="project" value="InterPro"/>
</dbReference>
<dbReference type="Pfam" id="PF13456">
    <property type="entry name" value="RVT_3"/>
    <property type="match status" value="1"/>
</dbReference>
<dbReference type="InterPro" id="IPR043502">
    <property type="entry name" value="DNA/RNA_pol_sf"/>
</dbReference>
<proteinExistence type="predicted"/>
<dbReference type="Gene3D" id="3.30.70.270">
    <property type="match status" value="2"/>
</dbReference>
<organism evidence="3 4">
    <name type="scientific">Vitis vinifera</name>
    <name type="common">Grape</name>
    <dbReference type="NCBI Taxonomy" id="29760"/>
    <lineage>
        <taxon>Eukaryota</taxon>
        <taxon>Viridiplantae</taxon>
        <taxon>Streptophyta</taxon>
        <taxon>Embryophyta</taxon>
        <taxon>Tracheophyta</taxon>
        <taxon>Spermatophyta</taxon>
        <taxon>Magnoliopsida</taxon>
        <taxon>eudicotyledons</taxon>
        <taxon>Gunneridae</taxon>
        <taxon>Pentapetalae</taxon>
        <taxon>rosids</taxon>
        <taxon>Vitales</taxon>
        <taxon>Vitaceae</taxon>
        <taxon>Viteae</taxon>
        <taxon>Vitis</taxon>
    </lineage>
</organism>
<dbReference type="EMBL" id="QGNW01000667">
    <property type="protein sequence ID" value="RVW66333.1"/>
    <property type="molecule type" value="Genomic_DNA"/>
</dbReference>
<evidence type="ECO:0000313" key="3">
    <source>
        <dbReference type="EMBL" id="RVW66333.1"/>
    </source>
</evidence>
<feature type="domain" description="RNase H type-1" evidence="2">
    <location>
        <begin position="341"/>
        <end position="419"/>
    </location>
</feature>
<dbReference type="InterPro" id="IPR036397">
    <property type="entry name" value="RNaseH_sf"/>
</dbReference>
<dbReference type="Proteomes" id="UP000288805">
    <property type="component" value="Unassembled WGS sequence"/>
</dbReference>